<dbReference type="GeneID" id="101857409"/>
<dbReference type="PANTHER" id="PTHR12231:SF253">
    <property type="entry name" value="DPR-INTERACTING PROTEIN ETA, ISOFORM B-RELATED"/>
    <property type="match status" value="1"/>
</dbReference>
<dbReference type="Gene3D" id="2.60.40.10">
    <property type="entry name" value="Immunoglobulins"/>
    <property type="match status" value="2"/>
</dbReference>
<feature type="domain" description="CTCK" evidence="9">
    <location>
        <begin position="258"/>
        <end position="356"/>
    </location>
</feature>
<evidence type="ECO:0000256" key="5">
    <source>
        <dbReference type="ARBA" id="ARBA00023157"/>
    </source>
</evidence>
<dbReference type="PROSITE" id="PS01225">
    <property type="entry name" value="CTCK_2"/>
    <property type="match status" value="1"/>
</dbReference>
<dbReference type="Pfam" id="PF00007">
    <property type="entry name" value="Cys_knot"/>
    <property type="match status" value="1"/>
</dbReference>
<dbReference type="Proteomes" id="UP000694888">
    <property type="component" value="Unplaced"/>
</dbReference>
<dbReference type="PROSITE" id="PS50835">
    <property type="entry name" value="IG_LIKE"/>
    <property type="match status" value="2"/>
</dbReference>
<dbReference type="SMART" id="SM00409">
    <property type="entry name" value="IG"/>
    <property type="match status" value="2"/>
</dbReference>
<keyword evidence="2" id="KW-0964">Secreted</keyword>
<keyword evidence="12" id="KW-0675">Receptor</keyword>
<feature type="signal peptide" evidence="8">
    <location>
        <begin position="1"/>
        <end position="22"/>
    </location>
</feature>
<feature type="domain" description="Ig-like" evidence="10">
    <location>
        <begin position="153"/>
        <end position="244"/>
    </location>
</feature>
<dbReference type="Pfam" id="PF07679">
    <property type="entry name" value="I-set"/>
    <property type="match status" value="2"/>
</dbReference>
<dbReference type="SUPFAM" id="SSF48726">
    <property type="entry name" value="Immunoglobulin"/>
    <property type="match status" value="2"/>
</dbReference>
<keyword evidence="5" id="KW-1015">Disulfide bond</keyword>
<keyword evidence="6" id="KW-0393">Immunoglobulin domain</keyword>
<evidence type="ECO:0000313" key="11">
    <source>
        <dbReference type="Proteomes" id="UP000694888"/>
    </source>
</evidence>
<evidence type="ECO:0000313" key="12">
    <source>
        <dbReference type="RefSeq" id="XP_035825972.1"/>
    </source>
</evidence>
<evidence type="ECO:0000259" key="9">
    <source>
        <dbReference type="PROSITE" id="PS01225"/>
    </source>
</evidence>
<evidence type="ECO:0000256" key="1">
    <source>
        <dbReference type="ARBA" id="ARBA00004613"/>
    </source>
</evidence>
<evidence type="ECO:0000256" key="7">
    <source>
        <dbReference type="PROSITE-ProRule" id="PRU00039"/>
    </source>
</evidence>
<dbReference type="InterPro" id="IPR029034">
    <property type="entry name" value="Cystine-knot_cytokine"/>
</dbReference>
<comment type="caution">
    <text evidence="7">Lacks conserved residue(s) required for the propagation of feature annotation.</text>
</comment>
<dbReference type="InterPro" id="IPR003598">
    <property type="entry name" value="Ig_sub2"/>
</dbReference>
<dbReference type="SMART" id="SM00041">
    <property type="entry name" value="CT"/>
    <property type="match status" value="1"/>
</dbReference>
<proteinExistence type="predicted"/>
<evidence type="ECO:0000256" key="4">
    <source>
        <dbReference type="ARBA" id="ARBA00022737"/>
    </source>
</evidence>
<keyword evidence="11" id="KW-1185">Reference proteome</keyword>
<evidence type="ECO:0000256" key="2">
    <source>
        <dbReference type="ARBA" id="ARBA00022525"/>
    </source>
</evidence>
<accession>A0ABM1VU80</accession>
<dbReference type="RefSeq" id="XP_035825972.1">
    <property type="nucleotide sequence ID" value="XM_035970079.1"/>
</dbReference>
<protein>
    <submittedName>
        <fullName evidence="12">Fibroblast growth factor receptor 1</fullName>
    </submittedName>
</protein>
<dbReference type="InterPro" id="IPR051170">
    <property type="entry name" value="Neural/epithelial_adhesion"/>
</dbReference>
<dbReference type="Gene3D" id="2.10.90.10">
    <property type="entry name" value="Cystine-knot cytokines"/>
    <property type="match status" value="1"/>
</dbReference>
<dbReference type="PANTHER" id="PTHR12231">
    <property type="entry name" value="CTX-RELATED TYPE I TRANSMEMBRANE PROTEIN"/>
    <property type="match status" value="1"/>
</dbReference>
<feature type="domain" description="Ig-like" evidence="10">
    <location>
        <begin position="65"/>
        <end position="147"/>
    </location>
</feature>
<dbReference type="InterPro" id="IPR006207">
    <property type="entry name" value="Cys_knot_C"/>
</dbReference>
<keyword evidence="4" id="KW-0677">Repeat</keyword>
<sequence length="374" mass="42064">MKLSVCALVCLLVLLAVCVTDAGKKKCRDENGKKIKRCQVKRDGRNKGRKARGSPVAPFWKKGPPKDKQLIVREGSDVTLNCAMKGRPFPDISWLRNGKSLNPRASKKYRARRTRLYIHSVKIEDTATYTCIGKNKLGHLNFTYSIKVLENMPLRDIEVVDRPENQTAHVGDTVIFLCRSEDWPKPQVNWARKTDSRRVMEVITPVGNKSDVLVLHNVSKADTGSYMCYISNTLVGKQLSARLTVIEEGESLPFEPPCSLHVRRENYEDRQTGCKTTEPLEMHYCMGSCGRSYFVPQVMTSDDDAWLVPGAHLNQPCRCCVGEVSDLRIVHLECPLGQTKRAFYTLLRDCVCKPCGDQGNLTSVAQNKTETDPS</sequence>
<dbReference type="InterPro" id="IPR003599">
    <property type="entry name" value="Ig_sub"/>
</dbReference>
<evidence type="ECO:0000256" key="6">
    <source>
        <dbReference type="ARBA" id="ARBA00023319"/>
    </source>
</evidence>
<dbReference type="InterPro" id="IPR013783">
    <property type="entry name" value="Ig-like_fold"/>
</dbReference>
<dbReference type="InterPro" id="IPR036179">
    <property type="entry name" value="Ig-like_dom_sf"/>
</dbReference>
<feature type="chain" id="PRO_5046613083" evidence="8">
    <location>
        <begin position="23"/>
        <end position="374"/>
    </location>
</feature>
<dbReference type="SMART" id="SM00408">
    <property type="entry name" value="IGc2"/>
    <property type="match status" value="2"/>
</dbReference>
<dbReference type="InterPro" id="IPR006208">
    <property type="entry name" value="Glyco_hormone_CN"/>
</dbReference>
<dbReference type="InterPro" id="IPR013098">
    <property type="entry name" value="Ig_I-set"/>
</dbReference>
<gene>
    <name evidence="12" type="primary">LOC101857409</name>
</gene>
<keyword evidence="3 8" id="KW-0732">Signal</keyword>
<dbReference type="PROSITE" id="PS01185">
    <property type="entry name" value="CTCK_1"/>
    <property type="match status" value="1"/>
</dbReference>
<name>A0ABM1VU80_APLCA</name>
<evidence type="ECO:0000256" key="8">
    <source>
        <dbReference type="SAM" id="SignalP"/>
    </source>
</evidence>
<reference evidence="12" key="1">
    <citation type="submission" date="2025-08" db="UniProtKB">
        <authorList>
            <consortium name="RefSeq"/>
        </authorList>
    </citation>
    <scope>IDENTIFICATION</scope>
</reference>
<dbReference type="InterPro" id="IPR007110">
    <property type="entry name" value="Ig-like_dom"/>
</dbReference>
<evidence type="ECO:0000259" key="10">
    <source>
        <dbReference type="PROSITE" id="PS50835"/>
    </source>
</evidence>
<evidence type="ECO:0000256" key="3">
    <source>
        <dbReference type="ARBA" id="ARBA00022729"/>
    </source>
</evidence>
<organism evidence="11 12">
    <name type="scientific">Aplysia californica</name>
    <name type="common">California sea hare</name>
    <dbReference type="NCBI Taxonomy" id="6500"/>
    <lineage>
        <taxon>Eukaryota</taxon>
        <taxon>Metazoa</taxon>
        <taxon>Spiralia</taxon>
        <taxon>Lophotrochozoa</taxon>
        <taxon>Mollusca</taxon>
        <taxon>Gastropoda</taxon>
        <taxon>Heterobranchia</taxon>
        <taxon>Euthyneura</taxon>
        <taxon>Tectipleura</taxon>
        <taxon>Aplysiida</taxon>
        <taxon>Aplysioidea</taxon>
        <taxon>Aplysiidae</taxon>
        <taxon>Aplysia</taxon>
    </lineage>
</organism>
<comment type="subcellular location">
    <subcellularLocation>
        <location evidence="1">Secreted</location>
    </subcellularLocation>
</comment>